<organism evidence="1 2">
    <name type="scientific">Staphylococcus cohnii</name>
    <dbReference type="NCBI Taxonomy" id="29382"/>
    <lineage>
        <taxon>Bacteria</taxon>
        <taxon>Bacillati</taxon>
        <taxon>Bacillota</taxon>
        <taxon>Bacilli</taxon>
        <taxon>Bacillales</taxon>
        <taxon>Staphylococcaceae</taxon>
        <taxon>Staphylococcus</taxon>
        <taxon>Staphylococcus cohnii species complex</taxon>
    </lineage>
</organism>
<keyword evidence="2" id="KW-1185">Reference proteome</keyword>
<evidence type="ECO:0000313" key="1">
    <source>
        <dbReference type="EMBL" id="MDH5158817.1"/>
    </source>
</evidence>
<dbReference type="Proteomes" id="UP001159200">
    <property type="component" value="Unassembled WGS sequence"/>
</dbReference>
<name>A0ABT6J300_9STAP</name>
<accession>A0ABT6J300</accession>
<evidence type="ECO:0000313" key="2">
    <source>
        <dbReference type="Proteomes" id="UP001159200"/>
    </source>
</evidence>
<reference evidence="1 2" key="1">
    <citation type="submission" date="2023-03" db="EMBL/GenBank/DDBJ databases">
        <title>Bacterial isolates from washroom surfaces on a university campus.</title>
        <authorList>
            <person name="Holman D.B."/>
            <person name="Gzyl K.E."/>
            <person name="Taheri A.E."/>
        </authorList>
    </citation>
    <scope>NUCLEOTIDE SEQUENCE [LARGE SCALE GENOMIC DNA]</scope>
    <source>
        <strain evidence="1 2">RD01</strain>
    </source>
</reference>
<sequence>MNREEIEKHLKEVEPLDKFLTNRGVEISDLHAAMNDKVDYVPEFDYYYDPKEKQTQLAWIDTNYIDAPARSGNNGHSWYNFLFWGVYGLPQNKDANLATLRFYDLLINLIKRKI</sequence>
<comment type="caution">
    <text evidence="1">The sequence shown here is derived from an EMBL/GenBank/DDBJ whole genome shotgun (WGS) entry which is preliminary data.</text>
</comment>
<gene>
    <name evidence="1" type="ORF">P5X59_10905</name>
</gene>
<protein>
    <submittedName>
        <fullName evidence="1">Uncharacterized protein</fullName>
    </submittedName>
</protein>
<proteinExistence type="predicted"/>
<dbReference type="RefSeq" id="WP_069804913.1">
    <property type="nucleotide sequence ID" value="NZ_JAROYJ010000013.1"/>
</dbReference>
<dbReference type="EMBL" id="JAROYR010000018">
    <property type="protein sequence ID" value="MDH5158817.1"/>
    <property type="molecule type" value="Genomic_DNA"/>
</dbReference>